<dbReference type="GO" id="GO:0007156">
    <property type="term" value="P:homophilic cell adhesion via plasma membrane adhesion molecules"/>
    <property type="evidence" value="ECO:0007669"/>
    <property type="project" value="InterPro"/>
</dbReference>
<feature type="domain" description="Cadherin" evidence="2">
    <location>
        <begin position="149"/>
        <end position="243"/>
    </location>
</feature>
<dbReference type="InterPro" id="IPR002126">
    <property type="entry name" value="Cadherin-like_dom"/>
</dbReference>
<dbReference type="AlphaFoldDB" id="A0A7Y9XW51"/>
<accession>A0A7Y9XW51</accession>
<evidence type="ECO:0000313" key="4">
    <source>
        <dbReference type="Proteomes" id="UP000522081"/>
    </source>
</evidence>
<dbReference type="InterPro" id="IPR015919">
    <property type="entry name" value="Cadherin-like_sf"/>
</dbReference>
<dbReference type="SUPFAM" id="SSF49313">
    <property type="entry name" value="Cadherin-like"/>
    <property type="match status" value="2"/>
</dbReference>
<feature type="domain" description="Cadherin" evidence="2">
    <location>
        <begin position="334"/>
        <end position="431"/>
    </location>
</feature>
<reference evidence="3 4" key="1">
    <citation type="submission" date="2020-07" db="EMBL/GenBank/DDBJ databases">
        <title>Genomic Encyclopedia of Type Strains, Phase IV (KMG-IV): sequencing the most valuable type-strain genomes for metagenomic binning, comparative biology and taxonomic classification.</title>
        <authorList>
            <person name="Goeker M."/>
        </authorList>
    </citation>
    <scope>NUCLEOTIDE SEQUENCE [LARGE SCALE GENOMIC DNA]</scope>
    <source>
        <strain evidence="3 4">DSM 29043</strain>
    </source>
</reference>
<evidence type="ECO:0000256" key="1">
    <source>
        <dbReference type="SAM" id="MobiDB-lite"/>
    </source>
</evidence>
<dbReference type="Pfam" id="PF17963">
    <property type="entry name" value="Big_9"/>
    <property type="match status" value="4"/>
</dbReference>
<dbReference type="InterPro" id="IPR010221">
    <property type="entry name" value="VCBS_dom"/>
</dbReference>
<sequence>MTKTVVPAAAKAKAKQLVSNEKLTKQAKAQAPAKDDDAERVSHEPDEAQAVQTEEAKAEQASMSDTSLAGDFSFAGALAAAAESTSELTMEIGEAQDEGYSDYDDDDGGANSTILLIGAVALVGLGIAVLVGGDDDDEDIFVNEDPVFGADTYTITVDEDDADGASVTVAATDPDGNALTYSISSDPANGTVTVGDGGVLTYVPNADFSGTDSFEVTVSDGNGGTDTATVNVTVNPVNDAPVLGPDATTEITVAEDGQAELILDVVDPDGDDVEIVSITGPTNGTIVYDAATDTEFYVPNPDFNGTDTITVVVTDGTEQSTFTIPITVTPVNDDPEFAAEEVTINTVTGVTFSGTVMATDVDGDDLTYELGTDATNGEVVVNDDGTYTYTANAGFVGMDTYSVLVSDGNGGTDELTVNVNVLANENNAPDFGVDEVDISVEEGDVFEGTLAATDEDGDDLTYALDTQATNGTAVVNADGTYTYTPNADFVGEDSYVVSVSDGNGGTDTLTVNVTVTEMVLEETVSVDVVGEGQTAVDLEEGIDFNVENDDPVVFTDDADESSLVNIIGFEDGDIIAVTGATSGDYNFGTGDGGNDLEITFTSGSGATNEIVLDDFLVGSDAIIFNYDTAVQAVGYDFITFA</sequence>
<feature type="region of interest" description="Disordered" evidence="1">
    <location>
        <begin position="1"/>
        <end position="64"/>
    </location>
</feature>
<dbReference type="PROSITE" id="PS50268">
    <property type="entry name" value="CADHERIN_2"/>
    <property type="match status" value="3"/>
</dbReference>
<dbReference type="NCBIfam" id="TIGR01965">
    <property type="entry name" value="VCBS_repeat"/>
    <property type="match status" value="1"/>
</dbReference>
<dbReference type="RefSeq" id="WP_179407603.1">
    <property type="nucleotide sequence ID" value="NZ_BMGF01000003.1"/>
</dbReference>
<protein>
    <submittedName>
        <fullName evidence="3">VCBS repeat-containing protein</fullName>
    </submittedName>
</protein>
<dbReference type="Proteomes" id="UP000522081">
    <property type="component" value="Unassembled WGS sequence"/>
</dbReference>
<evidence type="ECO:0000259" key="2">
    <source>
        <dbReference type="PROSITE" id="PS50268"/>
    </source>
</evidence>
<dbReference type="GO" id="GO:0016020">
    <property type="term" value="C:membrane"/>
    <property type="evidence" value="ECO:0007669"/>
    <property type="project" value="InterPro"/>
</dbReference>
<feature type="compositionally biased region" description="Basic and acidic residues" evidence="1">
    <location>
        <begin position="33"/>
        <end position="46"/>
    </location>
</feature>
<dbReference type="Gene3D" id="2.60.40.3440">
    <property type="match status" value="4"/>
</dbReference>
<organism evidence="3 4">
    <name type="scientific">Novosphingobium marinum</name>
    <dbReference type="NCBI Taxonomy" id="1514948"/>
    <lineage>
        <taxon>Bacteria</taxon>
        <taxon>Pseudomonadati</taxon>
        <taxon>Pseudomonadota</taxon>
        <taxon>Alphaproteobacteria</taxon>
        <taxon>Sphingomonadales</taxon>
        <taxon>Sphingomonadaceae</taxon>
        <taxon>Novosphingobium</taxon>
    </lineage>
</organism>
<comment type="caution">
    <text evidence="3">The sequence shown here is derived from an EMBL/GenBank/DDBJ whole genome shotgun (WGS) entry which is preliminary data.</text>
</comment>
<proteinExistence type="predicted"/>
<name>A0A7Y9XW51_9SPHN</name>
<dbReference type="EMBL" id="JACBZF010000003">
    <property type="protein sequence ID" value="NYH95699.1"/>
    <property type="molecule type" value="Genomic_DNA"/>
</dbReference>
<gene>
    <name evidence="3" type="ORF">FHS75_002028</name>
</gene>
<dbReference type="CDD" id="cd11304">
    <property type="entry name" value="Cadherin_repeat"/>
    <property type="match status" value="1"/>
</dbReference>
<dbReference type="NCBIfam" id="NF012211">
    <property type="entry name" value="tand_rpt_95"/>
    <property type="match status" value="4"/>
</dbReference>
<dbReference type="GO" id="GO:0005509">
    <property type="term" value="F:calcium ion binding"/>
    <property type="evidence" value="ECO:0007669"/>
    <property type="project" value="InterPro"/>
</dbReference>
<evidence type="ECO:0000313" key="3">
    <source>
        <dbReference type="EMBL" id="NYH95699.1"/>
    </source>
</evidence>
<keyword evidence="4" id="KW-1185">Reference proteome</keyword>
<feature type="domain" description="Cadherin" evidence="2">
    <location>
        <begin position="245"/>
        <end position="337"/>
    </location>
</feature>